<feature type="transmembrane region" description="Helical" evidence="1">
    <location>
        <begin position="12"/>
        <end position="38"/>
    </location>
</feature>
<feature type="transmembrane region" description="Helical" evidence="1">
    <location>
        <begin position="59"/>
        <end position="84"/>
    </location>
</feature>
<protein>
    <recommendedName>
        <fullName evidence="4">DUF4190 domain-containing protein</fullName>
    </recommendedName>
</protein>
<evidence type="ECO:0008006" key="4">
    <source>
        <dbReference type="Google" id="ProtNLM"/>
    </source>
</evidence>
<evidence type="ECO:0000313" key="2">
    <source>
        <dbReference type="EMBL" id="UOO88541.1"/>
    </source>
</evidence>
<organism evidence="2 3">
    <name type="scientific">Vitreoscilla massiliensis</name>
    <dbReference type="NCBI Taxonomy" id="1689272"/>
    <lineage>
        <taxon>Bacteria</taxon>
        <taxon>Pseudomonadati</taxon>
        <taxon>Pseudomonadota</taxon>
        <taxon>Betaproteobacteria</taxon>
        <taxon>Neisseriales</taxon>
        <taxon>Neisseriaceae</taxon>
        <taxon>Vitreoscilla</taxon>
    </lineage>
</organism>
<keyword evidence="1" id="KW-0472">Membrane</keyword>
<name>A0ABY4DYF0_9NEIS</name>
<dbReference type="RefSeq" id="WP_058357774.1">
    <property type="nucleotide sequence ID" value="NZ_CABKVG010000010.1"/>
</dbReference>
<evidence type="ECO:0000256" key="1">
    <source>
        <dbReference type="SAM" id="Phobius"/>
    </source>
</evidence>
<keyword evidence="3" id="KW-1185">Reference proteome</keyword>
<dbReference type="EMBL" id="CP091511">
    <property type="protein sequence ID" value="UOO88541.1"/>
    <property type="molecule type" value="Genomic_DNA"/>
</dbReference>
<dbReference type="Proteomes" id="UP000832011">
    <property type="component" value="Chromosome"/>
</dbReference>
<sequence>MKVSAVSRRLNSHVYFCVLFTLLSFSFLPMIASLAGILSGRTAMREIDQQPELFYGRQAAVVCVYASYVSATLWLCMILTYVVFSFKNSLLVT</sequence>
<keyword evidence="1" id="KW-1133">Transmembrane helix</keyword>
<gene>
    <name evidence="2" type="ORF">LVJ82_13845</name>
</gene>
<reference evidence="2 3" key="1">
    <citation type="journal article" date="2022" name="Res Sq">
        <title>Evolution of multicellular longitudinally dividing oral cavity symbionts (Neisseriaceae).</title>
        <authorList>
            <person name="Nyongesa S."/>
            <person name="Weber P."/>
            <person name="Bernet E."/>
            <person name="Pullido F."/>
            <person name="Nieckarz M."/>
            <person name="Delaby M."/>
            <person name="Nieves C."/>
            <person name="Viehboeck T."/>
            <person name="Krause N."/>
            <person name="Rivera-Millot A."/>
            <person name="Nakamura A."/>
            <person name="Vischer N."/>
            <person name="VanNieuwenhze M."/>
            <person name="Brun Y."/>
            <person name="Cava F."/>
            <person name="Bulgheresi S."/>
            <person name="Veyrier F."/>
        </authorList>
    </citation>
    <scope>NUCLEOTIDE SEQUENCE [LARGE SCALE GENOMIC DNA]</scope>
    <source>
        <strain evidence="2 3">SN4</strain>
    </source>
</reference>
<accession>A0ABY4DYF0</accession>
<keyword evidence="1" id="KW-0812">Transmembrane</keyword>
<evidence type="ECO:0000313" key="3">
    <source>
        <dbReference type="Proteomes" id="UP000832011"/>
    </source>
</evidence>
<proteinExistence type="predicted"/>